<comment type="subcellular location">
    <subcellularLocation>
        <location evidence="2">Cytoplasm</location>
    </subcellularLocation>
</comment>
<dbReference type="FunFam" id="3.40.50.150:FF:000022">
    <property type="entry name" value="Ribosomal RNA small subunit methyltransferase B"/>
    <property type="match status" value="1"/>
</dbReference>
<evidence type="ECO:0000256" key="7">
    <source>
        <dbReference type="ARBA" id="ARBA00022603"/>
    </source>
</evidence>
<keyword evidence="10 14" id="KW-0694">RNA-binding</keyword>
<dbReference type="GO" id="GO:0009383">
    <property type="term" value="F:rRNA (cytosine-C5-)-methyltransferase activity"/>
    <property type="evidence" value="ECO:0007669"/>
    <property type="project" value="TreeGrafter"/>
</dbReference>
<feature type="binding site" evidence="14">
    <location>
        <begin position="253"/>
        <end position="259"/>
    </location>
    <ligand>
        <name>S-adenosyl-L-methionine</name>
        <dbReference type="ChEBI" id="CHEBI:59789"/>
    </ligand>
</feature>
<feature type="domain" description="SAM-dependent MTase RsmB/NOP-type" evidence="15">
    <location>
        <begin position="163"/>
        <end position="433"/>
    </location>
</feature>
<name>A0Y998_9GAMM</name>
<feature type="binding site" evidence="14">
    <location>
        <position position="277"/>
    </location>
    <ligand>
        <name>S-adenosyl-L-methionine</name>
        <dbReference type="ChEBI" id="CHEBI:59789"/>
    </ligand>
</feature>
<reference evidence="16 17" key="1">
    <citation type="journal article" date="2010" name="J. Bacteriol.">
        <title>Genome sequence of the oligotrophic marine Gammaproteobacterium HTCC2143, isolated from the Oregon Coast.</title>
        <authorList>
            <person name="Oh H.M."/>
            <person name="Kang I."/>
            <person name="Ferriera S."/>
            <person name="Giovannoni S.J."/>
            <person name="Cho J.C."/>
        </authorList>
    </citation>
    <scope>NUCLEOTIDE SEQUENCE [LARGE SCALE GENOMIC DNA]</scope>
    <source>
        <strain evidence="16 17">HTCC2143</strain>
    </source>
</reference>
<evidence type="ECO:0000256" key="8">
    <source>
        <dbReference type="ARBA" id="ARBA00022679"/>
    </source>
</evidence>
<dbReference type="PROSITE" id="PS01153">
    <property type="entry name" value="NOL1_NOP2_SUN"/>
    <property type="match status" value="1"/>
</dbReference>
<dbReference type="STRING" id="247633.GP2143_15641"/>
<dbReference type="PANTHER" id="PTHR22807">
    <property type="entry name" value="NOP2 YEAST -RELATED NOL1/NOP2/FMU SUN DOMAIN-CONTAINING"/>
    <property type="match status" value="1"/>
</dbReference>
<dbReference type="CDD" id="cd02440">
    <property type="entry name" value="AdoMet_MTases"/>
    <property type="match status" value="1"/>
</dbReference>
<comment type="similarity">
    <text evidence="3 14">Belongs to the class I-like SAM-binding methyltransferase superfamily. RsmB/NOP family.</text>
</comment>
<dbReference type="InterPro" id="IPR018314">
    <property type="entry name" value="RsmB/NOL1/NOP2-like_CS"/>
</dbReference>
<dbReference type="InterPro" id="IPR029063">
    <property type="entry name" value="SAM-dependent_MTases_sf"/>
</dbReference>
<evidence type="ECO:0000256" key="14">
    <source>
        <dbReference type="PROSITE-ProRule" id="PRU01023"/>
    </source>
</evidence>
<dbReference type="GO" id="GO:0005829">
    <property type="term" value="C:cytosol"/>
    <property type="evidence" value="ECO:0007669"/>
    <property type="project" value="TreeGrafter"/>
</dbReference>
<dbReference type="GO" id="GO:0003723">
    <property type="term" value="F:RNA binding"/>
    <property type="evidence" value="ECO:0007669"/>
    <property type="project" value="UniProtKB-UniRule"/>
</dbReference>
<dbReference type="Proteomes" id="UP000004931">
    <property type="component" value="Unassembled WGS sequence"/>
</dbReference>
<dbReference type="GO" id="GO:0006355">
    <property type="term" value="P:regulation of DNA-templated transcription"/>
    <property type="evidence" value="ECO:0007669"/>
    <property type="project" value="InterPro"/>
</dbReference>
<keyword evidence="17" id="KW-1185">Reference proteome</keyword>
<dbReference type="InterPro" id="IPR054728">
    <property type="entry name" value="RsmB-like_ferredoxin"/>
</dbReference>
<keyword evidence="8 14" id="KW-0808">Transferase</keyword>
<dbReference type="SUPFAM" id="SSF48013">
    <property type="entry name" value="NusB-like"/>
    <property type="match status" value="1"/>
</dbReference>
<comment type="function">
    <text evidence="1">Specifically methylates the cytosine at position 967 (m5C967) of 16S rRNA.</text>
</comment>
<keyword evidence="9 14" id="KW-0949">S-adenosyl-L-methionine</keyword>
<evidence type="ECO:0000259" key="15">
    <source>
        <dbReference type="PROSITE" id="PS51686"/>
    </source>
</evidence>
<dbReference type="Gene3D" id="3.40.50.150">
    <property type="entry name" value="Vaccinia Virus protein VP39"/>
    <property type="match status" value="1"/>
</dbReference>
<dbReference type="InterPro" id="IPR004573">
    <property type="entry name" value="rRNA_ssu_MeTfrase_B"/>
</dbReference>
<feature type="active site" description="Nucleophile" evidence="14">
    <location>
        <position position="375"/>
    </location>
</feature>
<dbReference type="InterPro" id="IPR023267">
    <property type="entry name" value="RCMT"/>
</dbReference>
<evidence type="ECO:0000256" key="13">
    <source>
        <dbReference type="ARBA" id="ARBA00047283"/>
    </source>
</evidence>
<evidence type="ECO:0000256" key="11">
    <source>
        <dbReference type="ARBA" id="ARBA00030399"/>
    </source>
</evidence>
<accession>A0Y998</accession>
<evidence type="ECO:0000256" key="2">
    <source>
        <dbReference type="ARBA" id="ARBA00004496"/>
    </source>
</evidence>
<dbReference type="InterPro" id="IPR035926">
    <property type="entry name" value="NusB-like_sf"/>
</dbReference>
<evidence type="ECO:0000313" key="16">
    <source>
        <dbReference type="EMBL" id="EAW32702.1"/>
    </source>
</evidence>
<dbReference type="Gene3D" id="1.10.940.10">
    <property type="entry name" value="NusB-like"/>
    <property type="match status" value="1"/>
</dbReference>
<dbReference type="SUPFAM" id="SSF53335">
    <property type="entry name" value="S-adenosyl-L-methionine-dependent methyltransferases"/>
    <property type="match status" value="1"/>
</dbReference>
<comment type="catalytic activity">
    <reaction evidence="13">
        <text>cytidine(967) in 16S rRNA + S-adenosyl-L-methionine = 5-methylcytidine(967) in 16S rRNA + S-adenosyl-L-homocysteine + H(+)</text>
        <dbReference type="Rhea" id="RHEA:42748"/>
        <dbReference type="Rhea" id="RHEA-COMP:10219"/>
        <dbReference type="Rhea" id="RHEA-COMP:10220"/>
        <dbReference type="ChEBI" id="CHEBI:15378"/>
        <dbReference type="ChEBI" id="CHEBI:57856"/>
        <dbReference type="ChEBI" id="CHEBI:59789"/>
        <dbReference type="ChEBI" id="CHEBI:74483"/>
        <dbReference type="ChEBI" id="CHEBI:82748"/>
        <dbReference type="EC" id="2.1.1.176"/>
    </reaction>
</comment>
<dbReference type="Pfam" id="PF01029">
    <property type="entry name" value="NusB"/>
    <property type="match status" value="1"/>
</dbReference>
<evidence type="ECO:0000256" key="10">
    <source>
        <dbReference type="ARBA" id="ARBA00022884"/>
    </source>
</evidence>
<dbReference type="PRINTS" id="PR02008">
    <property type="entry name" value="RCMTFAMILY"/>
</dbReference>
<dbReference type="PROSITE" id="PS51686">
    <property type="entry name" value="SAM_MT_RSMB_NOP"/>
    <property type="match status" value="1"/>
</dbReference>
<dbReference type="AlphaFoldDB" id="A0Y998"/>
<feature type="binding site" evidence="14">
    <location>
        <position position="303"/>
    </location>
    <ligand>
        <name>S-adenosyl-L-methionine</name>
        <dbReference type="ChEBI" id="CHEBI:59789"/>
    </ligand>
</feature>
<comment type="caution">
    <text evidence="16">The sequence shown here is derived from an EMBL/GenBank/DDBJ whole genome shotgun (WGS) entry which is preliminary data.</text>
</comment>
<dbReference type="EC" id="2.1.1.176" evidence="4"/>
<keyword evidence="6" id="KW-0698">rRNA processing</keyword>
<organism evidence="16 17">
    <name type="scientific">marine gamma proteobacterium HTCC2143</name>
    <dbReference type="NCBI Taxonomy" id="247633"/>
    <lineage>
        <taxon>Bacteria</taxon>
        <taxon>Pseudomonadati</taxon>
        <taxon>Pseudomonadota</taxon>
        <taxon>Gammaproteobacteria</taxon>
        <taxon>Cellvibrionales</taxon>
        <taxon>Spongiibacteraceae</taxon>
        <taxon>BD1-7 clade</taxon>
    </lineage>
</organism>
<dbReference type="NCBIfam" id="TIGR00563">
    <property type="entry name" value="rsmB"/>
    <property type="match status" value="1"/>
</dbReference>
<dbReference type="eggNOG" id="COG0144">
    <property type="taxonomic scope" value="Bacteria"/>
</dbReference>
<evidence type="ECO:0000256" key="5">
    <source>
        <dbReference type="ARBA" id="ARBA00022490"/>
    </source>
</evidence>
<evidence type="ECO:0000256" key="4">
    <source>
        <dbReference type="ARBA" id="ARBA00012140"/>
    </source>
</evidence>
<evidence type="ECO:0000256" key="3">
    <source>
        <dbReference type="ARBA" id="ARBA00007494"/>
    </source>
</evidence>
<dbReference type="EMBL" id="AAVT01000001">
    <property type="protein sequence ID" value="EAW32702.1"/>
    <property type="molecule type" value="Genomic_DNA"/>
</dbReference>
<dbReference type="Gene3D" id="3.30.70.1170">
    <property type="entry name" value="Sun protein, domain 3"/>
    <property type="match status" value="1"/>
</dbReference>
<proteinExistence type="inferred from homology"/>
<dbReference type="Pfam" id="PF22458">
    <property type="entry name" value="RsmF-B_ferredox"/>
    <property type="match status" value="1"/>
</dbReference>
<dbReference type="PANTHER" id="PTHR22807:SF61">
    <property type="entry name" value="NOL1_NOP2_SUN FAMILY PROTEIN _ ANTITERMINATION NUSB DOMAIN-CONTAINING PROTEIN"/>
    <property type="match status" value="1"/>
</dbReference>
<dbReference type="InterPro" id="IPR049560">
    <property type="entry name" value="MeTrfase_RsmB-F_NOP2_cat"/>
</dbReference>
<evidence type="ECO:0000256" key="1">
    <source>
        <dbReference type="ARBA" id="ARBA00002724"/>
    </source>
</evidence>
<feature type="binding site" evidence="14">
    <location>
        <position position="322"/>
    </location>
    <ligand>
        <name>S-adenosyl-L-methionine</name>
        <dbReference type="ChEBI" id="CHEBI:59789"/>
    </ligand>
</feature>
<keyword evidence="7 14" id="KW-0489">Methyltransferase</keyword>
<gene>
    <name evidence="16" type="ORF">GP2143_15641</name>
</gene>
<sequence>MSNTLLDSRAAAARCLAKIVNGSSLSQQLPLLEQQVAEKDRSLYRQLCYGVLRFYPKLNGIAKLLIQKPLKGKDHDVLMLVLIGIYQLSEMRIPDHAAVSTTVNATKSLKKHWAKGFVNGVLRQWQRNEQDLLTKLTVAEAQSHPQWLHDELVKAWPAEASSIESVNNQHPPMCLRVNHQHSSTADYLQQLAAHGIDAGRCDFADQGIRLTNAVSVEQLPNFSAGWVSVQDEAPQLSAALMALAPGQRVLDACCAPGGKTCHMLELQPQLKQLIALDVDHQRLQKVEQNLERLQLKASLTHGDASEPLTWWDNQPFDRILLDAPCSATGVIRRNPDIKLHRQHSDIAQLAKLQRKILNALWLTLKPNGRLVYATCSVLPDENEIIVGDFCEQQKDAKHIVIDAPWGIARPYGRQLLPQNEGHDGFYYAVIEKKP</sequence>
<dbReference type="NCBIfam" id="NF008149">
    <property type="entry name" value="PRK10901.1"/>
    <property type="match status" value="1"/>
</dbReference>
<dbReference type="GO" id="GO:0070475">
    <property type="term" value="P:rRNA base methylation"/>
    <property type="evidence" value="ECO:0007669"/>
    <property type="project" value="TreeGrafter"/>
</dbReference>
<dbReference type="InterPro" id="IPR001678">
    <property type="entry name" value="MeTrfase_RsmB-F_NOP2_dom"/>
</dbReference>
<dbReference type="Pfam" id="PF01189">
    <property type="entry name" value="Methyltr_RsmB-F"/>
    <property type="match status" value="1"/>
</dbReference>
<evidence type="ECO:0000313" key="17">
    <source>
        <dbReference type="Proteomes" id="UP000004931"/>
    </source>
</evidence>
<dbReference type="InterPro" id="IPR006027">
    <property type="entry name" value="NusB_RsmB_TIM44"/>
</dbReference>
<evidence type="ECO:0000256" key="6">
    <source>
        <dbReference type="ARBA" id="ARBA00022552"/>
    </source>
</evidence>
<protein>
    <recommendedName>
        <fullName evidence="4">16S rRNA (cytosine(967)-C(5))-methyltransferase</fullName>
        <ecNumber evidence="4">2.1.1.176</ecNumber>
    </recommendedName>
    <alternativeName>
        <fullName evidence="11">16S rRNA m5C967 methyltransferase</fullName>
    </alternativeName>
    <alternativeName>
        <fullName evidence="12">rRNA (cytosine-C(5)-)-methyltransferase RsmB</fullName>
    </alternativeName>
</protein>
<evidence type="ECO:0000256" key="12">
    <source>
        <dbReference type="ARBA" id="ARBA00031088"/>
    </source>
</evidence>
<evidence type="ECO:0000256" key="9">
    <source>
        <dbReference type="ARBA" id="ARBA00022691"/>
    </source>
</evidence>
<keyword evidence="5" id="KW-0963">Cytoplasm</keyword>